<evidence type="ECO:0000313" key="5">
    <source>
        <dbReference type="Proteomes" id="UP000018296"/>
    </source>
</evidence>
<dbReference type="Pfam" id="PF00583">
    <property type="entry name" value="Acetyltransf_1"/>
    <property type="match status" value="1"/>
</dbReference>
<keyword evidence="2" id="KW-0012">Acyltransferase</keyword>
<dbReference type="eggNOG" id="COG1247">
    <property type="taxonomic scope" value="Bacteria"/>
</dbReference>
<dbReference type="PANTHER" id="PTHR43072">
    <property type="entry name" value="N-ACETYLTRANSFERASE"/>
    <property type="match status" value="1"/>
</dbReference>
<dbReference type="InterPro" id="IPR000182">
    <property type="entry name" value="GNAT_dom"/>
</dbReference>
<gene>
    <name evidence="4" type="ORF">P343_11835</name>
</gene>
<name>V6IVZ7_9BACL</name>
<comment type="caution">
    <text evidence="4">The sequence shown here is derived from an EMBL/GenBank/DDBJ whole genome shotgun (WGS) entry which is preliminary data.</text>
</comment>
<accession>V6IVZ7</accession>
<feature type="domain" description="N-acetyltransferase" evidence="3">
    <location>
        <begin position="32"/>
        <end position="195"/>
    </location>
</feature>
<dbReference type="InterPro" id="IPR016181">
    <property type="entry name" value="Acyl_CoA_acyltransferase"/>
</dbReference>
<protein>
    <submittedName>
        <fullName evidence="4">Phosphinothricin acetyltransferase</fullName>
    </submittedName>
</protein>
<reference evidence="4 5" key="1">
    <citation type="journal article" date="2013" name="Genome Announc.">
        <title>Genome Sequence of Sporolactobacillus laevolacticus DSM442, an Efficient Polymer-Grade D-Lactate Producer from Agricultural Waste Cottonseed as a Nitrogen Source.</title>
        <authorList>
            <person name="Wang H."/>
            <person name="Wang L."/>
            <person name="Ju J."/>
            <person name="Yu B."/>
            <person name="Ma Y."/>
        </authorList>
    </citation>
    <scope>NUCLEOTIDE SEQUENCE [LARGE SCALE GENOMIC DNA]</scope>
    <source>
        <strain evidence="4 5">DSM 442</strain>
    </source>
</reference>
<evidence type="ECO:0000313" key="4">
    <source>
        <dbReference type="EMBL" id="EST11448.1"/>
    </source>
</evidence>
<dbReference type="STRING" id="1395513.P343_11835"/>
<sequence>MTQRFAGNFSRTFRTPSKKTLKAQVILLPDSIKIRDAHEEDLEAIVAIYNSTIQSRMVTADIEAVTIDERRPWFDAHQSDPKRPLWIAEYEGKICGWLSLSSFYGRPAYQATTEISIYLDERFRGKGIGTFFVNYAIEHCNELGIKTILAFIFGHNAPSLHLFERFGFERWGTYPGIAELDGIERDLVIMGRRVAE</sequence>
<dbReference type="PATRIC" id="fig|1395513.3.peg.2395"/>
<dbReference type="PANTHER" id="PTHR43072:SF23">
    <property type="entry name" value="UPF0039 PROTEIN C11D3.02C"/>
    <property type="match status" value="1"/>
</dbReference>
<dbReference type="CDD" id="cd04301">
    <property type="entry name" value="NAT_SF"/>
    <property type="match status" value="1"/>
</dbReference>
<proteinExistence type="predicted"/>
<dbReference type="AlphaFoldDB" id="V6IVZ7"/>
<dbReference type="Proteomes" id="UP000018296">
    <property type="component" value="Unassembled WGS sequence"/>
</dbReference>
<dbReference type="PROSITE" id="PS51186">
    <property type="entry name" value="GNAT"/>
    <property type="match status" value="1"/>
</dbReference>
<evidence type="ECO:0000259" key="3">
    <source>
        <dbReference type="PROSITE" id="PS51186"/>
    </source>
</evidence>
<dbReference type="EMBL" id="AWTC01000011">
    <property type="protein sequence ID" value="EST11448.1"/>
    <property type="molecule type" value="Genomic_DNA"/>
</dbReference>
<dbReference type="SUPFAM" id="SSF55729">
    <property type="entry name" value="Acyl-CoA N-acyltransferases (Nat)"/>
    <property type="match status" value="1"/>
</dbReference>
<keyword evidence="5" id="KW-1185">Reference proteome</keyword>
<dbReference type="GO" id="GO:0016747">
    <property type="term" value="F:acyltransferase activity, transferring groups other than amino-acyl groups"/>
    <property type="evidence" value="ECO:0007669"/>
    <property type="project" value="InterPro"/>
</dbReference>
<keyword evidence="1 4" id="KW-0808">Transferase</keyword>
<dbReference type="Gene3D" id="3.40.630.30">
    <property type="match status" value="1"/>
</dbReference>
<evidence type="ECO:0000256" key="2">
    <source>
        <dbReference type="ARBA" id="ARBA00023315"/>
    </source>
</evidence>
<organism evidence="4 5">
    <name type="scientific">Sporolactobacillus laevolacticus DSM 442</name>
    <dbReference type="NCBI Taxonomy" id="1395513"/>
    <lineage>
        <taxon>Bacteria</taxon>
        <taxon>Bacillati</taxon>
        <taxon>Bacillota</taxon>
        <taxon>Bacilli</taxon>
        <taxon>Bacillales</taxon>
        <taxon>Sporolactobacillaceae</taxon>
        <taxon>Sporolactobacillus</taxon>
    </lineage>
</organism>
<evidence type="ECO:0000256" key="1">
    <source>
        <dbReference type="ARBA" id="ARBA00022679"/>
    </source>
</evidence>